<gene>
    <name evidence="2" type="ORF">SKAU_G00315940</name>
</gene>
<accession>A0A9Q1ESK5</accession>
<keyword evidence="1" id="KW-0732">Signal</keyword>
<protein>
    <submittedName>
        <fullName evidence="2">Uncharacterized protein</fullName>
    </submittedName>
</protein>
<feature type="chain" id="PRO_5040289362" evidence="1">
    <location>
        <begin position="34"/>
        <end position="175"/>
    </location>
</feature>
<evidence type="ECO:0000256" key="1">
    <source>
        <dbReference type="SAM" id="SignalP"/>
    </source>
</evidence>
<evidence type="ECO:0000313" key="3">
    <source>
        <dbReference type="Proteomes" id="UP001152622"/>
    </source>
</evidence>
<dbReference type="AlphaFoldDB" id="A0A9Q1ESK5"/>
<keyword evidence="3" id="KW-1185">Reference proteome</keyword>
<proteinExistence type="predicted"/>
<dbReference type="Proteomes" id="UP001152622">
    <property type="component" value="Chromosome 13"/>
</dbReference>
<dbReference type="EMBL" id="JAINUF010000013">
    <property type="protein sequence ID" value="KAJ8344265.1"/>
    <property type="molecule type" value="Genomic_DNA"/>
</dbReference>
<evidence type="ECO:0000313" key="2">
    <source>
        <dbReference type="EMBL" id="KAJ8344265.1"/>
    </source>
</evidence>
<reference evidence="2" key="1">
    <citation type="journal article" date="2023" name="Science">
        <title>Genome structures resolve the early diversification of teleost fishes.</title>
        <authorList>
            <person name="Parey E."/>
            <person name="Louis A."/>
            <person name="Montfort J."/>
            <person name="Bouchez O."/>
            <person name="Roques C."/>
            <person name="Iampietro C."/>
            <person name="Lluch J."/>
            <person name="Castinel A."/>
            <person name="Donnadieu C."/>
            <person name="Desvignes T."/>
            <person name="Floi Bucao C."/>
            <person name="Jouanno E."/>
            <person name="Wen M."/>
            <person name="Mejri S."/>
            <person name="Dirks R."/>
            <person name="Jansen H."/>
            <person name="Henkel C."/>
            <person name="Chen W.J."/>
            <person name="Zahm M."/>
            <person name="Cabau C."/>
            <person name="Klopp C."/>
            <person name="Thompson A.W."/>
            <person name="Robinson-Rechavi M."/>
            <person name="Braasch I."/>
            <person name="Lecointre G."/>
            <person name="Bobe J."/>
            <person name="Postlethwait J.H."/>
            <person name="Berthelot C."/>
            <person name="Roest Crollius H."/>
            <person name="Guiguen Y."/>
        </authorList>
    </citation>
    <scope>NUCLEOTIDE SEQUENCE</scope>
    <source>
        <strain evidence="2">WJC10195</strain>
    </source>
</reference>
<comment type="caution">
    <text evidence="2">The sequence shown here is derived from an EMBL/GenBank/DDBJ whole genome shotgun (WGS) entry which is preliminary data.</text>
</comment>
<organism evidence="2 3">
    <name type="scientific">Synaphobranchus kaupii</name>
    <name type="common">Kaup's arrowtooth eel</name>
    <dbReference type="NCBI Taxonomy" id="118154"/>
    <lineage>
        <taxon>Eukaryota</taxon>
        <taxon>Metazoa</taxon>
        <taxon>Chordata</taxon>
        <taxon>Craniata</taxon>
        <taxon>Vertebrata</taxon>
        <taxon>Euteleostomi</taxon>
        <taxon>Actinopterygii</taxon>
        <taxon>Neopterygii</taxon>
        <taxon>Teleostei</taxon>
        <taxon>Anguilliformes</taxon>
        <taxon>Synaphobranchidae</taxon>
        <taxon>Synaphobranchus</taxon>
    </lineage>
</organism>
<dbReference type="OrthoDB" id="9933746at2759"/>
<name>A0A9Q1ESK5_SYNKA</name>
<sequence length="175" mass="19162">MALGICVHVTTALGTRVLVALLVSQVLHSRAQGESEIHCIPGVEYDRDPGEVPSHQGMRFKGSEPDVPVEGEGRLALRRDERDGEALSIIHGETAHSDDITIFKASPTSSLILRQVLALGPVHRRRRSLLVPPMFVPENQRAPFPRSIGMVRLKCPGTTPSFYLHLPFPEMASAC</sequence>
<feature type="signal peptide" evidence="1">
    <location>
        <begin position="1"/>
        <end position="33"/>
    </location>
</feature>